<evidence type="ECO:0000313" key="2">
    <source>
        <dbReference type="EMBL" id="KOF87497.1"/>
    </source>
</evidence>
<dbReference type="Pfam" id="PF03308">
    <property type="entry name" value="MeaB"/>
    <property type="match status" value="1"/>
</dbReference>
<dbReference type="GO" id="GO:0005525">
    <property type="term" value="F:GTP binding"/>
    <property type="evidence" value="ECO:0007669"/>
    <property type="project" value="InterPro"/>
</dbReference>
<sequence length="241" mass="27048">MDGLRKKKRGGSLLGDKTRMPMLSVDENAYIRPSPAKGNLGGVTRTTNEAVLLCESAGYNIILIETIGVGQSEFMVSDMVDMFCLVIPPASGDELQGIKKGIIEVADIVVINKSDGDLAPAARRIQGEYLSALKYLQRKSSVWTPTVLRISSIQKQGIKELWSHMTDFRNKLSENGELLQKRDAQHKIWMWNYIQSKILDIFKNHPHVKEQLPELEQKVSHRIINPGFAADTLLKSFMTKI</sequence>
<dbReference type="CDD" id="cd03114">
    <property type="entry name" value="MMAA-like"/>
    <property type="match status" value="1"/>
</dbReference>
<dbReference type="Gene3D" id="1.10.287.130">
    <property type="match status" value="1"/>
</dbReference>
<dbReference type="GO" id="GO:0003924">
    <property type="term" value="F:GTPase activity"/>
    <property type="evidence" value="ECO:0007669"/>
    <property type="project" value="InterPro"/>
</dbReference>
<dbReference type="Gene3D" id="3.40.50.300">
    <property type="entry name" value="P-loop containing nucleotide triphosphate hydrolases"/>
    <property type="match status" value="1"/>
</dbReference>
<dbReference type="PANTHER" id="PTHR23408:SF3">
    <property type="entry name" value="METHYLMALONIC ACIDURIA TYPE A PROTEIN, MITOCHONDRIAL"/>
    <property type="match status" value="1"/>
</dbReference>
<evidence type="ECO:0000256" key="1">
    <source>
        <dbReference type="ARBA" id="ARBA00009625"/>
    </source>
</evidence>
<dbReference type="InterPro" id="IPR027417">
    <property type="entry name" value="P-loop_NTPase"/>
</dbReference>
<dbReference type="GO" id="GO:0005737">
    <property type="term" value="C:cytoplasm"/>
    <property type="evidence" value="ECO:0007669"/>
    <property type="project" value="TreeGrafter"/>
</dbReference>
<dbReference type="SUPFAM" id="SSF52540">
    <property type="entry name" value="P-loop containing nucleoside triphosphate hydrolases"/>
    <property type="match status" value="1"/>
</dbReference>
<accession>A0A0L8HE82</accession>
<proteinExistence type="inferred from homology"/>
<dbReference type="PANTHER" id="PTHR23408">
    <property type="entry name" value="METHYLMALONYL-COA MUTASE"/>
    <property type="match status" value="1"/>
</dbReference>
<dbReference type="AlphaFoldDB" id="A0A0L8HE82"/>
<comment type="similarity">
    <text evidence="1">Belongs to the SIMIBI class G3E GTPase family. ArgK/MeaB subfamily.</text>
</comment>
<name>A0A0L8HE82_OCTBM</name>
<dbReference type="STRING" id="37653.A0A0L8HE82"/>
<organism evidence="2">
    <name type="scientific">Octopus bimaculoides</name>
    <name type="common">California two-spotted octopus</name>
    <dbReference type="NCBI Taxonomy" id="37653"/>
    <lineage>
        <taxon>Eukaryota</taxon>
        <taxon>Metazoa</taxon>
        <taxon>Spiralia</taxon>
        <taxon>Lophotrochozoa</taxon>
        <taxon>Mollusca</taxon>
        <taxon>Cephalopoda</taxon>
        <taxon>Coleoidea</taxon>
        <taxon>Octopodiformes</taxon>
        <taxon>Octopoda</taxon>
        <taxon>Incirrata</taxon>
        <taxon>Octopodidae</taxon>
        <taxon>Octopus</taxon>
    </lineage>
</organism>
<protein>
    <submittedName>
        <fullName evidence="2">Uncharacterized protein</fullName>
    </submittedName>
</protein>
<dbReference type="EMBL" id="KQ418393">
    <property type="protein sequence ID" value="KOF87497.1"/>
    <property type="molecule type" value="Genomic_DNA"/>
</dbReference>
<reference evidence="2" key="1">
    <citation type="submission" date="2015-07" db="EMBL/GenBank/DDBJ databases">
        <title>MeaNS - Measles Nucleotide Surveillance Program.</title>
        <authorList>
            <person name="Tran T."/>
            <person name="Druce J."/>
        </authorList>
    </citation>
    <scope>NUCLEOTIDE SEQUENCE</scope>
    <source>
        <strain evidence="2">UCB-OBI-ISO-001</strain>
        <tissue evidence="2">Gonad</tissue>
    </source>
</reference>
<gene>
    <name evidence="2" type="ORF">OCBIM_22016764mg</name>
</gene>
<dbReference type="OrthoDB" id="1476984at2759"/>
<dbReference type="InterPro" id="IPR005129">
    <property type="entry name" value="GTPase_ArgK"/>
</dbReference>